<proteinExistence type="predicted"/>
<dbReference type="GeneID" id="136073784"/>
<dbReference type="Proteomes" id="UP001652625">
    <property type="component" value="Chromosome 15"/>
</dbReference>
<evidence type="ECO:0000313" key="2">
    <source>
        <dbReference type="RefSeq" id="XP_065674934.1"/>
    </source>
</evidence>
<gene>
    <name evidence="2" type="primary">LOC136073784</name>
</gene>
<name>A0ABM4DK99_HYDVU</name>
<accession>A0ABM4DK99</accession>
<organism evidence="1 2">
    <name type="scientific">Hydra vulgaris</name>
    <name type="common">Hydra</name>
    <name type="synonym">Hydra attenuata</name>
    <dbReference type="NCBI Taxonomy" id="6087"/>
    <lineage>
        <taxon>Eukaryota</taxon>
        <taxon>Metazoa</taxon>
        <taxon>Cnidaria</taxon>
        <taxon>Hydrozoa</taxon>
        <taxon>Hydroidolina</taxon>
        <taxon>Anthoathecata</taxon>
        <taxon>Aplanulata</taxon>
        <taxon>Hydridae</taxon>
        <taxon>Hydra</taxon>
    </lineage>
</organism>
<reference evidence="2" key="1">
    <citation type="submission" date="2025-08" db="UniProtKB">
        <authorList>
            <consortium name="RefSeq"/>
        </authorList>
    </citation>
    <scope>IDENTIFICATION</scope>
</reference>
<evidence type="ECO:0000313" key="1">
    <source>
        <dbReference type="Proteomes" id="UP001652625"/>
    </source>
</evidence>
<protein>
    <submittedName>
        <fullName evidence="2">Uncharacterized protein LOC136073784 isoform X4</fullName>
    </submittedName>
</protein>
<sequence length="224" mass="26012">MEPNQGDKISLFKDLPKNSTKLYLQFTTWKSVRRNNVIAVIQVTKYKRSIRVSIEFNIPRMTLGRYCISKRLPSTSNTSVQTEVEIDCQVILSNSNNDNKLEFDVTATVHKPNAEYMPDNAAIGRDLSRKLDKKPWHKFGYAKRFQVFEPEQEGLLEEYLMKASDIYFGLYPKEVRRFAYTYAVACSWKIPHSWIELQSVGSDWFSGFLKRHPKLSICSPQAQV</sequence>
<keyword evidence="1" id="KW-1185">Reference proteome</keyword>
<dbReference type="RefSeq" id="XP_065674934.1">
    <property type="nucleotide sequence ID" value="XM_065818862.1"/>
</dbReference>